<proteinExistence type="predicted"/>
<feature type="non-terminal residue" evidence="1">
    <location>
        <position position="28"/>
    </location>
</feature>
<reference evidence="1" key="1">
    <citation type="submission" date="2021-02" db="EMBL/GenBank/DDBJ databases">
        <authorList>
            <person name="Nowell W R."/>
        </authorList>
    </citation>
    <scope>NUCLEOTIDE SEQUENCE</scope>
</reference>
<dbReference type="AlphaFoldDB" id="A0A820RI84"/>
<evidence type="ECO:0000313" key="1">
    <source>
        <dbReference type="EMBL" id="CAF4441885.1"/>
    </source>
</evidence>
<gene>
    <name evidence="1" type="ORF">KXQ929_LOCUS53440</name>
</gene>
<protein>
    <submittedName>
        <fullName evidence="1">Uncharacterized protein</fullName>
    </submittedName>
</protein>
<evidence type="ECO:0000313" key="2">
    <source>
        <dbReference type="Proteomes" id="UP000663868"/>
    </source>
</evidence>
<sequence length="28" mass="3079">MQCETCFIRIKLTSADKASAFNVADIDS</sequence>
<accession>A0A820RI84</accession>
<comment type="caution">
    <text evidence="1">The sequence shown here is derived from an EMBL/GenBank/DDBJ whole genome shotgun (WGS) entry which is preliminary data.</text>
</comment>
<name>A0A820RI84_9BILA</name>
<organism evidence="1 2">
    <name type="scientific">Adineta steineri</name>
    <dbReference type="NCBI Taxonomy" id="433720"/>
    <lineage>
        <taxon>Eukaryota</taxon>
        <taxon>Metazoa</taxon>
        <taxon>Spiralia</taxon>
        <taxon>Gnathifera</taxon>
        <taxon>Rotifera</taxon>
        <taxon>Eurotatoria</taxon>
        <taxon>Bdelloidea</taxon>
        <taxon>Adinetida</taxon>
        <taxon>Adinetidae</taxon>
        <taxon>Adineta</taxon>
    </lineage>
</organism>
<dbReference type="EMBL" id="CAJOBB010030183">
    <property type="protein sequence ID" value="CAF4441885.1"/>
    <property type="molecule type" value="Genomic_DNA"/>
</dbReference>
<dbReference type="Proteomes" id="UP000663868">
    <property type="component" value="Unassembled WGS sequence"/>
</dbReference>